<dbReference type="AlphaFoldDB" id="A0A6G9YRF1"/>
<dbReference type="GO" id="GO:0005886">
    <property type="term" value="C:plasma membrane"/>
    <property type="evidence" value="ECO:0007669"/>
    <property type="project" value="UniProtKB-SubCell"/>
</dbReference>
<keyword evidence="10" id="KW-1185">Reference proteome</keyword>
<comment type="subcellular location">
    <subcellularLocation>
        <location evidence="1">Cell membrane</location>
        <topology evidence="1">Multi-pass membrane protein</topology>
    </subcellularLocation>
</comment>
<protein>
    <submittedName>
        <fullName evidence="9">GlsB/YeaQ/YmgE family stress response membrane protein</fullName>
    </submittedName>
</protein>
<reference evidence="9 10" key="1">
    <citation type="journal article" date="2019" name="ACS Chem. Biol.">
        <title>Identification and Mobilization of a Cryptic Antibiotic Biosynthesis Gene Locus from a Human-Pathogenic Nocardia Isolate.</title>
        <authorList>
            <person name="Herisse M."/>
            <person name="Ishida K."/>
            <person name="Porter J.L."/>
            <person name="Howden B."/>
            <person name="Hertweck C."/>
            <person name="Stinear T.P."/>
            <person name="Pidot S.J."/>
        </authorList>
    </citation>
    <scope>NUCLEOTIDE SEQUENCE [LARGE SCALE GENOMIC DNA]</scope>
    <source>
        <strain evidence="9 10">AUSMDU00012717</strain>
    </source>
</reference>
<feature type="transmembrane region" description="Helical" evidence="8">
    <location>
        <begin position="163"/>
        <end position="182"/>
    </location>
</feature>
<evidence type="ECO:0000256" key="7">
    <source>
        <dbReference type="SAM" id="MobiDB-lite"/>
    </source>
</evidence>
<dbReference type="PANTHER" id="PTHR33884">
    <property type="entry name" value="UPF0410 PROTEIN YMGE"/>
    <property type="match status" value="1"/>
</dbReference>
<organism evidence="9 10">
    <name type="scientific">Nocardia arthritidis</name>
    <dbReference type="NCBI Taxonomy" id="228602"/>
    <lineage>
        <taxon>Bacteria</taxon>
        <taxon>Bacillati</taxon>
        <taxon>Actinomycetota</taxon>
        <taxon>Actinomycetes</taxon>
        <taxon>Mycobacteriales</taxon>
        <taxon>Nocardiaceae</taxon>
        <taxon>Nocardia</taxon>
    </lineage>
</organism>
<evidence type="ECO:0000256" key="4">
    <source>
        <dbReference type="ARBA" id="ARBA00022692"/>
    </source>
</evidence>
<feature type="region of interest" description="Disordered" evidence="7">
    <location>
        <begin position="1"/>
        <end position="29"/>
    </location>
</feature>
<evidence type="ECO:0000313" key="9">
    <source>
        <dbReference type="EMBL" id="QIS15889.1"/>
    </source>
</evidence>
<evidence type="ECO:0000256" key="6">
    <source>
        <dbReference type="ARBA" id="ARBA00023136"/>
    </source>
</evidence>
<evidence type="ECO:0000256" key="3">
    <source>
        <dbReference type="ARBA" id="ARBA00022475"/>
    </source>
</evidence>
<accession>A0A6G9YRF1</accession>
<dbReference type="Proteomes" id="UP000503540">
    <property type="component" value="Chromosome"/>
</dbReference>
<evidence type="ECO:0000256" key="5">
    <source>
        <dbReference type="ARBA" id="ARBA00022989"/>
    </source>
</evidence>
<keyword evidence="6 8" id="KW-0472">Membrane</keyword>
<feature type="transmembrane region" description="Helical" evidence="8">
    <location>
        <begin position="99"/>
        <end position="120"/>
    </location>
</feature>
<evidence type="ECO:0000256" key="2">
    <source>
        <dbReference type="ARBA" id="ARBA00011006"/>
    </source>
</evidence>
<keyword evidence="5 8" id="KW-1133">Transmembrane helix</keyword>
<evidence type="ECO:0000256" key="8">
    <source>
        <dbReference type="SAM" id="Phobius"/>
    </source>
</evidence>
<keyword evidence="3" id="KW-1003">Cell membrane</keyword>
<proteinExistence type="inferred from homology"/>
<dbReference type="PANTHER" id="PTHR33884:SF3">
    <property type="entry name" value="UPF0410 PROTEIN YMGE"/>
    <property type="match status" value="1"/>
</dbReference>
<keyword evidence="4 8" id="KW-0812">Transmembrane</keyword>
<gene>
    <name evidence="9" type="ORF">F5544_40365</name>
</gene>
<comment type="similarity">
    <text evidence="2">Belongs to the UPF0410 family.</text>
</comment>
<evidence type="ECO:0000256" key="1">
    <source>
        <dbReference type="ARBA" id="ARBA00004651"/>
    </source>
</evidence>
<name>A0A6G9YRF1_9NOCA</name>
<feature type="transmembrane region" description="Helical" evidence="8">
    <location>
        <begin position="126"/>
        <end position="151"/>
    </location>
</feature>
<dbReference type="KEGG" id="nah:F5544_40365"/>
<dbReference type="Pfam" id="PF04226">
    <property type="entry name" value="Transgly_assoc"/>
    <property type="match status" value="1"/>
</dbReference>
<dbReference type="EMBL" id="CP046172">
    <property type="protein sequence ID" value="QIS15889.1"/>
    <property type="molecule type" value="Genomic_DNA"/>
</dbReference>
<dbReference type="InterPro" id="IPR007341">
    <property type="entry name" value="Transgly_assoc"/>
</dbReference>
<sequence length="186" mass="20266">MKCMRPGSNSPSMAIRAGHPSKRAPGRCSPSRVRAHIWSMIRAPTNWPLCAANEVNPRRIAECRRNTAATRGKVFVTRRTRKSVILYSSLAVRTKERTMWGIISMIVIGLIAGAIARLLVPGKENFGWIGTIVLGILGGYVGGTLGSLVFAPHKFSVHPPVTHSFIGAIIGAVILLVIYKFVRARV</sequence>
<evidence type="ECO:0000313" key="10">
    <source>
        <dbReference type="Proteomes" id="UP000503540"/>
    </source>
</evidence>